<dbReference type="Proteomes" id="UP000799778">
    <property type="component" value="Unassembled WGS sequence"/>
</dbReference>
<dbReference type="GeneID" id="54282152"/>
<dbReference type="Gene3D" id="1.25.10.10">
    <property type="entry name" value="Leucine-rich Repeat Variant"/>
    <property type="match status" value="1"/>
</dbReference>
<gene>
    <name evidence="6" type="ORF">BU24DRAFT_382002</name>
</gene>
<evidence type="ECO:0000259" key="5">
    <source>
        <dbReference type="Pfam" id="PF08623"/>
    </source>
</evidence>
<evidence type="ECO:0000256" key="4">
    <source>
        <dbReference type="SAM" id="MobiDB-lite"/>
    </source>
</evidence>
<dbReference type="SUPFAM" id="SSF48371">
    <property type="entry name" value="ARM repeat"/>
    <property type="match status" value="1"/>
</dbReference>
<keyword evidence="2" id="KW-0677">Repeat</keyword>
<dbReference type="PANTHER" id="PTHR12696">
    <property type="entry name" value="TIP120"/>
    <property type="match status" value="1"/>
</dbReference>
<evidence type="ECO:0000313" key="6">
    <source>
        <dbReference type="EMBL" id="KAF2008416.1"/>
    </source>
</evidence>
<dbReference type="OrthoDB" id="6260732at2759"/>
<comment type="similarity">
    <text evidence="1">Belongs to the CAND family.</text>
</comment>
<dbReference type="EMBL" id="ML978084">
    <property type="protein sequence ID" value="KAF2008416.1"/>
    <property type="molecule type" value="Genomic_DNA"/>
</dbReference>
<accession>A0A6A5X6C6</accession>
<evidence type="ECO:0000256" key="3">
    <source>
        <dbReference type="ARBA" id="ARBA00022786"/>
    </source>
</evidence>
<dbReference type="InterPro" id="IPR039852">
    <property type="entry name" value="CAND1/CAND2"/>
</dbReference>
<dbReference type="InterPro" id="IPR011989">
    <property type="entry name" value="ARM-like"/>
</dbReference>
<evidence type="ECO:0000313" key="7">
    <source>
        <dbReference type="Proteomes" id="UP000799778"/>
    </source>
</evidence>
<feature type="domain" description="TATA-binding protein interacting (TIP20)" evidence="5">
    <location>
        <begin position="1144"/>
        <end position="1317"/>
    </location>
</feature>
<dbReference type="Pfam" id="PF25782">
    <property type="entry name" value="TPR_CAND1"/>
    <property type="match status" value="1"/>
</dbReference>
<dbReference type="Pfam" id="PF08623">
    <property type="entry name" value="TIP120"/>
    <property type="match status" value="1"/>
</dbReference>
<evidence type="ECO:0000256" key="1">
    <source>
        <dbReference type="ARBA" id="ARBA00007657"/>
    </source>
</evidence>
<protein>
    <submittedName>
        <fullName evidence="6">Cullin binding protein CanA</fullName>
    </submittedName>
</protein>
<dbReference type="InterPro" id="IPR016024">
    <property type="entry name" value="ARM-type_fold"/>
</dbReference>
<sequence>MAPSSVSINPTATNVSQLLGKLYDSDPDFRFMALSDLQEMLKIGHPGFLHHESATCTKTVEGLLATLVDSNGEVQNMAIKCLGPFVNRIPESILSPMLEKLSNIQTNDAVDQSIPSLALREVVVSLPRPVPGIARSRDVTDAYGAISRVLIPRLLGRHVIPPRKEVPNLPKGMLPTDLENGTDSNAIDVLTEIARCFGPLLQDAEIQGLQQITFEILESDKASSMMKKKAVTALSILSAHFSSESLSALLSRIIEHLRDVHLTRSKRKLYITILGSMARSIPRKFGPYLKTLAPFVLSALSAQEVDEEMDVSDDEAERDPEIDEVLEAALIAIESFLVSCSQDMRLYTHETIDSATRLLKYDPNLATDGDDDDDAMDSEEEDMFDGEDFEEEEGFDDDEDGSWKVRRCAAKVLYALISTRTDLLDDGTLYNKVAPALVSRFKEREENVRLEVLSTLSNLVRKSGDGPIPLGLSLDQNLQGTMGPPPSKKRRRVGSDASMFDIHANASLSLGYDSPAPVGTPPVGPRASLAKLNPEIMKGVTSLLKASSTPPTKQASVVLLKDIVVTQRGGIQGYLQQIADPVIDAAKLTGGSSAGTTATTANSLRIQALQLIGAIADTHPSAAIQPYLAKIVPALLLGAKDRYSKLSIESLVATEQVVKTLTPPRSQSGGNHNQEHLELLFDALISRISANDADLEVRQNAIHVLGLFIGRSSGTTGLLSPDKRSSGLGLLHDRLKNELTRLASVRAIDTIVALTKAEDELPATWLRSVALELGAQLRKASRALRGASLSALRTISLNPISRSQLDSKTKAQLVELLLPLVSYEDLHLLGPALIILATFVKDDAQSVMTEQLNKSLCNVVRGSISGSSLEALLALVRTVGEKGAGQTLMNALLQDVGVSGHAEVVGKVIGNLLVSGGSTVSVNVDSFVTELNTATDEKRKCLALVVLGESALRLGGQSTIDPRLFIKYFSAKSEQVPLAAAVALGRAGAGSVPKYLPIILSTMGQPSSPQYLLLHSVKEILQQEGTEAELIPFASTLWQNLIAAAQVEDNKAIGSECIGRLAIIDPKNYLPQLQDFLNDGKSSVRGMVISALRYTLADTDEAYDEYLKPIVVPMLVKMLNEEDLENRRLALTTFNSAMHNKPDIILPALDQLLPLAMRETEVKPELIREVQMGPFKHKVDDGLEIRKSAYETLYALLETAFTKLSPADVSDSYDRVVAGVVDEHDIRILCNLMITKLSVLAPDQTISRLEVISHNFRTILSTKPKDNAVKQEIEKIQDGIKGVLKVSVLLHKQIGGDATVLENQQLRTWSQYWEWINKDFTQGIKGATDELKDRER</sequence>
<reference evidence="6" key="1">
    <citation type="journal article" date="2020" name="Stud. Mycol.">
        <title>101 Dothideomycetes genomes: a test case for predicting lifestyles and emergence of pathogens.</title>
        <authorList>
            <person name="Haridas S."/>
            <person name="Albert R."/>
            <person name="Binder M."/>
            <person name="Bloem J."/>
            <person name="Labutti K."/>
            <person name="Salamov A."/>
            <person name="Andreopoulos B."/>
            <person name="Baker S."/>
            <person name="Barry K."/>
            <person name="Bills G."/>
            <person name="Bluhm B."/>
            <person name="Cannon C."/>
            <person name="Castanera R."/>
            <person name="Culley D."/>
            <person name="Daum C."/>
            <person name="Ezra D."/>
            <person name="Gonzalez J."/>
            <person name="Henrissat B."/>
            <person name="Kuo A."/>
            <person name="Liang C."/>
            <person name="Lipzen A."/>
            <person name="Lutzoni F."/>
            <person name="Magnuson J."/>
            <person name="Mondo S."/>
            <person name="Nolan M."/>
            <person name="Ohm R."/>
            <person name="Pangilinan J."/>
            <person name="Park H.-J."/>
            <person name="Ramirez L."/>
            <person name="Alfaro M."/>
            <person name="Sun H."/>
            <person name="Tritt A."/>
            <person name="Yoshinaga Y."/>
            <person name="Zwiers L.-H."/>
            <person name="Turgeon B."/>
            <person name="Goodwin S."/>
            <person name="Spatafora J."/>
            <person name="Crous P."/>
            <person name="Grigoriev I."/>
        </authorList>
    </citation>
    <scope>NUCLEOTIDE SEQUENCE</scope>
    <source>
        <strain evidence="6">CBS 175.79</strain>
    </source>
</reference>
<name>A0A6A5X6C6_9PLEO</name>
<keyword evidence="3" id="KW-0833">Ubl conjugation pathway</keyword>
<dbReference type="InterPro" id="IPR013932">
    <property type="entry name" value="TATA-bd_TIP120"/>
</dbReference>
<organism evidence="6 7">
    <name type="scientific">Aaosphaeria arxii CBS 175.79</name>
    <dbReference type="NCBI Taxonomy" id="1450172"/>
    <lineage>
        <taxon>Eukaryota</taxon>
        <taxon>Fungi</taxon>
        <taxon>Dikarya</taxon>
        <taxon>Ascomycota</taxon>
        <taxon>Pezizomycotina</taxon>
        <taxon>Dothideomycetes</taxon>
        <taxon>Pleosporomycetidae</taxon>
        <taxon>Pleosporales</taxon>
        <taxon>Pleosporales incertae sedis</taxon>
        <taxon>Aaosphaeria</taxon>
    </lineage>
</organism>
<dbReference type="RefSeq" id="XP_033376755.1">
    <property type="nucleotide sequence ID" value="XM_033524755.1"/>
</dbReference>
<dbReference type="GO" id="GO:0010265">
    <property type="term" value="P:SCF complex assembly"/>
    <property type="evidence" value="ECO:0007669"/>
    <property type="project" value="InterPro"/>
</dbReference>
<feature type="region of interest" description="Disordered" evidence="4">
    <location>
        <begin position="471"/>
        <end position="493"/>
    </location>
</feature>
<proteinExistence type="inferred from homology"/>
<keyword evidence="7" id="KW-1185">Reference proteome</keyword>
<evidence type="ECO:0000256" key="2">
    <source>
        <dbReference type="ARBA" id="ARBA00022737"/>
    </source>
</evidence>